<name>A0ABW4SFB3_9BACL</name>
<dbReference type="InterPro" id="IPR040553">
    <property type="entry name" value="TxDE"/>
</dbReference>
<reference evidence="3" key="1">
    <citation type="journal article" date="2019" name="Int. J. Syst. Evol. Microbiol.">
        <title>The Global Catalogue of Microorganisms (GCM) 10K type strain sequencing project: providing services to taxonomists for standard genome sequencing and annotation.</title>
        <authorList>
            <consortium name="The Broad Institute Genomics Platform"/>
            <consortium name="The Broad Institute Genome Sequencing Center for Infectious Disease"/>
            <person name="Wu L."/>
            <person name="Ma J."/>
        </authorList>
    </citation>
    <scope>NUCLEOTIDE SEQUENCE [LARGE SCALE GENOMIC DNA]</scope>
    <source>
        <strain evidence="3">CGMCC 4.7177</strain>
    </source>
</reference>
<organism evidence="2 3">
    <name type="scientific">Sporosarcina siberiensis</name>
    <dbReference type="NCBI Taxonomy" id="1365606"/>
    <lineage>
        <taxon>Bacteria</taxon>
        <taxon>Bacillati</taxon>
        <taxon>Bacillota</taxon>
        <taxon>Bacilli</taxon>
        <taxon>Bacillales</taxon>
        <taxon>Caryophanaceae</taxon>
        <taxon>Sporosarcina</taxon>
    </lineage>
</organism>
<keyword evidence="3" id="KW-1185">Reference proteome</keyword>
<dbReference type="InterPro" id="IPR029068">
    <property type="entry name" value="Glyas_Bleomycin-R_OHBP_Dase"/>
</dbReference>
<evidence type="ECO:0000313" key="3">
    <source>
        <dbReference type="Proteomes" id="UP001597218"/>
    </source>
</evidence>
<evidence type="ECO:0000313" key="2">
    <source>
        <dbReference type="EMBL" id="MFD1928081.1"/>
    </source>
</evidence>
<dbReference type="Gene3D" id="3.10.180.10">
    <property type="entry name" value="2,3-Dihydroxybiphenyl 1,2-Dioxygenase, domain 1"/>
    <property type="match status" value="1"/>
</dbReference>
<dbReference type="SUPFAM" id="SSF54593">
    <property type="entry name" value="Glyoxalase/Bleomycin resistance protein/Dihydroxybiphenyl dioxygenase"/>
    <property type="match status" value="1"/>
</dbReference>
<gene>
    <name evidence="2" type="ORF">ACFSFY_08420</name>
</gene>
<proteinExistence type="predicted"/>
<accession>A0ABW4SFB3</accession>
<dbReference type="Proteomes" id="UP001597218">
    <property type="component" value="Unassembled WGS sequence"/>
</dbReference>
<evidence type="ECO:0000259" key="1">
    <source>
        <dbReference type="PROSITE" id="PS51819"/>
    </source>
</evidence>
<dbReference type="EMBL" id="JBHUGI010000024">
    <property type="protein sequence ID" value="MFD1928081.1"/>
    <property type="molecule type" value="Genomic_DNA"/>
</dbReference>
<dbReference type="InterPro" id="IPR037523">
    <property type="entry name" value="VOC_core"/>
</dbReference>
<dbReference type="RefSeq" id="WP_381537118.1">
    <property type="nucleotide sequence ID" value="NZ_JBHUGI010000024.1"/>
</dbReference>
<sequence length="218" mass="24881">MFKSVTFYTNKLKALKRFYGDVMEFSIVESTNEQFVVEIGQSAITFIHTDQPAFYHFAINIPGNQFSMLKFWMQDRVTLNRGESLDEIYFSSFDADSMYFEDPAGNIVELIGRRKQDLFGEVSKASFLNISEVGIVTPFVASVGDQLQDFGIPLRGGTDVNPMTLNFLGKGDAFIVLVPPNRKWYFSERMSEIYPLKIELNDHRQIIIDEEGSITLIP</sequence>
<dbReference type="Pfam" id="PF18711">
    <property type="entry name" value="TxDE"/>
    <property type="match status" value="1"/>
</dbReference>
<comment type="caution">
    <text evidence="2">The sequence shown here is derived from an EMBL/GenBank/DDBJ whole genome shotgun (WGS) entry which is preliminary data.</text>
</comment>
<dbReference type="PROSITE" id="PS51819">
    <property type="entry name" value="VOC"/>
    <property type="match status" value="1"/>
</dbReference>
<protein>
    <submittedName>
        <fullName evidence="2">Glyoxalase</fullName>
    </submittedName>
</protein>
<feature type="domain" description="VOC" evidence="1">
    <location>
        <begin position="1"/>
        <end position="113"/>
    </location>
</feature>